<proteinExistence type="predicted"/>
<dbReference type="EMBL" id="GL984106">
    <property type="protein sequence ID" value="EGR29790.1"/>
    <property type="molecule type" value="Genomic_DNA"/>
</dbReference>
<evidence type="ECO:0000313" key="1">
    <source>
        <dbReference type="EMBL" id="EGR29790.1"/>
    </source>
</evidence>
<sequence length="100" mass="12220">MNIDNVYIYGHLQFLFQQQQQYTVQKTNIKKGNDLYKYYSQQVHLAIRLHVDIINLMQISKVYKIITKQSNIYYLYYYFNAQWINQTNILNSGSEIQYQY</sequence>
<evidence type="ECO:0000313" key="2">
    <source>
        <dbReference type="Proteomes" id="UP000008983"/>
    </source>
</evidence>
<organism evidence="1 2">
    <name type="scientific">Ichthyophthirius multifiliis</name>
    <name type="common">White spot disease agent</name>
    <name type="synonym">Ich</name>
    <dbReference type="NCBI Taxonomy" id="5932"/>
    <lineage>
        <taxon>Eukaryota</taxon>
        <taxon>Sar</taxon>
        <taxon>Alveolata</taxon>
        <taxon>Ciliophora</taxon>
        <taxon>Intramacronucleata</taxon>
        <taxon>Oligohymenophorea</taxon>
        <taxon>Hymenostomatida</taxon>
        <taxon>Ophryoglenina</taxon>
        <taxon>Ichthyophthirius</taxon>
    </lineage>
</organism>
<dbReference type="GeneID" id="14905883"/>
<gene>
    <name evidence="1" type="ORF">IMG5_148720</name>
</gene>
<dbReference type="AlphaFoldDB" id="G0QYC7"/>
<reference evidence="1 2" key="1">
    <citation type="submission" date="2011-07" db="EMBL/GenBank/DDBJ databases">
        <authorList>
            <person name="Coyne R."/>
            <person name="Brami D."/>
            <person name="Johnson J."/>
            <person name="Hostetler J."/>
            <person name="Hannick L."/>
            <person name="Clark T."/>
            <person name="Cassidy-Hanley D."/>
            <person name="Inman J."/>
        </authorList>
    </citation>
    <scope>NUCLEOTIDE SEQUENCE [LARGE SCALE GENOMIC DNA]</scope>
    <source>
        <strain evidence="1 2">G5</strain>
    </source>
</reference>
<keyword evidence="2" id="KW-1185">Reference proteome</keyword>
<dbReference type="RefSeq" id="XP_004031026.1">
    <property type="nucleotide sequence ID" value="XM_004030978.1"/>
</dbReference>
<protein>
    <submittedName>
        <fullName evidence="1">Uncharacterized protein</fullName>
    </submittedName>
</protein>
<dbReference type="Proteomes" id="UP000008983">
    <property type="component" value="Unassembled WGS sequence"/>
</dbReference>
<name>G0QYC7_ICHMU</name>
<dbReference type="InParanoid" id="G0QYC7"/>
<accession>G0QYC7</accession>